<dbReference type="CDD" id="cd00130">
    <property type="entry name" value="PAS"/>
    <property type="match status" value="2"/>
</dbReference>
<dbReference type="OrthoDB" id="9765776at2"/>
<dbReference type="Gene3D" id="1.10.287.950">
    <property type="entry name" value="Methyl-accepting chemotaxis protein"/>
    <property type="match status" value="1"/>
</dbReference>
<evidence type="ECO:0000313" key="6">
    <source>
        <dbReference type="Proteomes" id="UP000029264"/>
    </source>
</evidence>
<dbReference type="GO" id="GO:0006935">
    <property type="term" value="P:chemotaxis"/>
    <property type="evidence" value="ECO:0007669"/>
    <property type="project" value="UniProtKB-ARBA"/>
</dbReference>
<keyword evidence="1" id="KW-0807">Transducer</keyword>
<dbReference type="InterPro" id="IPR004089">
    <property type="entry name" value="MCPsignal_dom"/>
</dbReference>
<dbReference type="InterPro" id="IPR000014">
    <property type="entry name" value="PAS"/>
</dbReference>
<dbReference type="eggNOG" id="COG0840">
    <property type="taxonomic scope" value="Bacteria"/>
</dbReference>
<feature type="domain" description="Methyl-accepting transducer" evidence="3">
    <location>
        <begin position="265"/>
        <end position="435"/>
    </location>
</feature>
<protein>
    <submittedName>
        <fullName evidence="5">Chemotaxis protein</fullName>
    </submittedName>
</protein>
<dbReference type="PANTHER" id="PTHR24422:SF10">
    <property type="entry name" value="CHEMOTAXIS PROTEIN METHYLTRANSFERASE 2"/>
    <property type="match status" value="1"/>
</dbReference>
<dbReference type="Proteomes" id="UP000029264">
    <property type="component" value="Unassembled WGS sequence"/>
</dbReference>
<sequence>MFWGKKSNHQQRQQLQEELAELQSVCDSIHKSIASISFTTDGKITEVSELFANTVGYDRQRMLGMQHRELCFPETANSSAYKELWNKLRSGKSFSGPVKRKHADGHAVWLQATYFPVMRDGQVTKVMKLATDITVEHEELLDKVALSDALELSRASIEFDPQGNIIDANKNFLDVMGYTLNEIKNKHHRMFCDDKFYSKHPNFWKELAAGEYKTGLFKRYSKHGDPVWLEASYNPIKDPSGKVYKVIKFASDTTERVLRADATKAAANVARESAIETTDKLQQATSLLANVRDNSNMNYQQVQRASSAISELNEQSRNIEAIVSTISAIADQTNLLALNAAIEAARAGEQGRGFAVVADEVRQLAARTSESTKEINAVVKKNGALTEHATKEISSVADATTKGREHVEAVSSVMSDILSSSQNVSETIEALQRNE</sequence>
<evidence type="ECO:0000256" key="1">
    <source>
        <dbReference type="PROSITE-ProRule" id="PRU00284"/>
    </source>
</evidence>
<evidence type="ECO:0000259" key="4">
    <source>
        <dbReference type="PROSITE" id="PS50113"/>
    </source>
</evidence>
<keyword evidence="6" id="KW-1185">Reference proteome</keyword>
<dbReference type="STRING" id="1515746.HR45_13510"/>
<name>A0A094LPG6_9GAMM</name>
<dbReference type="SUPFAM" id="SSF58104">
    <property type="entry name" value="Methyl-accepting chemotaxis protein (MCP) signaling domain"/>
    <property type="match status" value="1"/>
</dbReference>
<keyword evidence="2" id="KW-0175">Coiled coil</keyword>
<dbReference type="NCBIfam" id="TIGR00229">
    <property type="entry name" value="sensory_box"/>
    <property type="match status" value="2"/>
</dbReference>
<dbReference type="PROSITE" id="PS50111">
    <property type="entry name" value="CHEMOTAXIS_TRANSDUC_2"/>
    <property type="match status" value="1"/>
</dbReference>
<dbReference type="Pfam" id="PF08447">
    <property type="entry name" value="PAS_3"/>
    <property type="match status" value="2"/>
</dbReference>
<dbReference type="RefSeq" id="WP_037443652.1">
    <property type="nucleotide sequence ID" value="NZ_JPEO01000010.1"/>
</dbReference>
<dbReference type="Pfam" id="PF00015">
    <property type="entry name" value="MCPsignal"/>
    <property type="match status" value="1"/>
</dbReference>
<dbReference type="PANTHER" id="PTHR24422">
    <property type="entry name" value="CHEMOTAXIS PROTEIN METHYLTRANSFERASE"/>
    <property type="match status" value="1"/>
</dbReference>
<reference evidence="5 6" key="1">
    <citation type="submission" date="2014-06" db="EMBL/GenBank/DDBJ databases">
        <title>Shewanella sp. YQH10.</title>
        <authorList>
            <person name="Liu Y."/>
            <person name="Zeng R."/>
        </authorList>
    </citation>
    <scope>NUCLEOTIDE SEQUENCE [LARGE SCALE GENOMIC DNA]</scope>
    <source>
        <strain evidence="5 6">YQH10</strain>
    </source>
</reference>
<accession>A0A094LPG6</accession>
<comment type="caution">
    <text evidence="5">The sequence shown here is derived from an EMBL/GenBank/DDBJ whole genome shotgun (WGS) entry which is preliminary data.</text>
</comment>
<dbReference type="SUPFAM" id="SSF55785">
    <property type="entry name" value="PYP-like sensor domain (PAS domain)"/>
    <property type="match status" value="2"/>
</dbReference>
<dbReference type="InterPro" id="IPR001610">
    <property type="entry name" value="PAC"/>
</dbReference>
<proteinExistence type="predicted"/>
<evidence type="ECO:0000256" key="2">
    <source>
        <dbReference type="SAM" id="Coils"/>
    </source>
</evidence>
<dbReference type="CDD" id="cd11386">
    <property type="entry name" value="MCP_signal"/>
    <property type="match status" value="1"/>
</dbReference>
<evidence type="ECO:0000259" key="3">
    <source>
        <dbReference type="PROSITE" id="PS50111"/>
    </source>
</evidence>
<dbReference type="GO" id="GO:0007165">
    <property type="term" value="P:signal transduction"/>
    <property type="evidence" value="ECO:0007669"/>
    <property type="project" value="UniProtKB-KW"/>
</dbReference>
<dbReference type="Gene3D" id="3.30.450.20">
    <property type="entry name" value="PAS domain"/>
    <property type="match status" value="2"/>
</dbReference>
<dbReference type="SMART" id="SM00086">
    <property type="entry name" value="PAC"/>
    <property type="match status" value="2"/>
</dbReference>
<dbReference type="PROSITE" id="PS50113">
    <property type="entry name" value="PAC"/>
    <property type="match status" value="1"/>
</dbReference>
<evidence type="ECO:0000313" key="5">
    <source>
        <dbReference type="EMBL" id="KFZ37048.1"/>
    </source>
</evidence>
<dbReference type="SMART" id="SM00091">
    <property type="entry name" value="PAS"/>
    <property type="match status" value="2"/>
</dbReference>
<organism evidence="5 6">
    <name type="scientific">Shewanella mangrovi</name>
    <dbReference type="NCBI Taxonomy" id="1515746"/>
    <lineage>
        <taxon>Bacteria</taxon>
        <taxon>Pseudomonadati</taxon>
        <taxon>Pseudomonadota</taxon>
        <taxon>Gammaproteobacteria</taxon>
        <taxon>Alteromonadales</taxon>
        <taxon>Shewanellaceae</taxon>
        <taxon>Shewanella</taxon>
    </lineage>
</organism>
<dbReference type="InterPro" id="IPR035965">
    <property type="entry name" value="PAS-like_dom_sf"/>
</dbReference>
<feature type="domain" description="PAC" evidence="4">
    <location>
        <begin position="210"/>
        <end position="265"/>
    </location>
</feature>
<dbReference type="EMBL" id="JPEO01000010">
    <property type="protein sequence ID" value="KFZ37048.1"/>
    <property type="molecule type" value="Genomic_DNA"/>
</dbReference>
<dbReference type="GO" id="GO:0016020">
    <property type="term" value="C:membrane"/>
    <property type="evidence" value="ECO:0007669"/>
    <property type="project" value="InterPro"/>
</dbReference>
<dbReference type="InterPro" id="IPR013655">
    <property type="entry name" value="PAS_fold_3"/>
</dbReference>
<dbReference type="InterPro" id="IPR050903">
    <property type="entry name" value="Bact_Chemotaxis_MeTrfase"/>
</dbReference>
<dbReference type="SMART" id="SM00283">
    <property type="entry name" value="MA"/>
    <property type="match status" value="1"/>
</dbReference>
<feature type="coiled-coil region" evidence="2">
    <location>
        <begin position="5"/>
        <end position="32"/>
    </location>
</feature>
<gene>
    <name evidence="5" type="ORF">HR45_13510</name>
</gene>
<dbReference type="InterPro" id="IPR000700">
    <property type="entry name" value="PAS-assoc_C"/>
</dbReference>
<dbReference type="AlphaFoldDB" id="A0A094LPG6"/>